<dbReference type="GO" id="GO:0004814">
    <property type="term" value="F:arginine-tRNA ligase activity"/>
    <property type="evidence" value="ECO:0007669"/>
    <property type="project" value="InterPro"/>
</dbReference>
<dbReference type="AlphaFoldDB" id="A0A380P912"/>
<reference evidence="2 3" key="1">
    <citation type="submission" date="2018-06" db="EMBL/GenBank/DDBJ databases">
        <authorList>
            <consortium name="Pathogen Informatics"/>
            <person name="Doyle S."/>
        </authorList>
    </citation>
    <scope>NUCLEOTIDE SEQUENCE [LARGE SCALE GENOMIC DNA]</scope>
    <source>
        <strain evidence="2 3">NCTC13645</strain>
    </source>
</reference>
<proteinExistence type="predicted"/>
<dbReference type="EMBL" id="UHIV01000007">
    <property type="protein sequence ID" value="SUP61337.1"/>
    <property type="molecule type" value="Genomic_DNA"/>
</dbReference>
<organism evidence="2 3">
    <name type="scientific">Weissella viridescens</name>
    <name type="common">Lactobacillus viridescens</name>
    <dbReference type="NCBI Taxonomy" id="1629"/>
    <lineage>
        <taxon>Bacteria</taxon>
        <taxon>Bacillati</taxon>
        <taxon>Bacillota</taxon>
        <taxon>Bacilli</taxon>
        <taxon>Lactobacillales</taxon>
        <taxon>Lactobacillaceae</taxon>
        <taxon>Weissella</taxon>
    </lineage>
</organism>
<sequence length="53" mass="5945">MLGLAPQIDAYFDETMVMVDDDAVKQNRLATLQAVSQQAKRVANFMELDVKSK</sequence>
<keyword evidence="2" id="KW-0436">Ligase</keyword>
<accession>A0A380P912</accession>
<feature type="domain" description="DALR anticodon binding" evidence="1">
    <location>
        <begin position="3"/>
        <end position="49"/>
    </location>
</feature>
<dbReference type="Proteomes" id="UP000254621">
    <property type="component" value="Unassembled WGS sequence"/>
</dbReference>
<evidence type="ECO:0000313" key="2">
    <source>
        <dbReference type="EMBL" id="SUP61337.1"/>
    </source>
</evidence>
<dbReference type="GO" id="GO:0005524">
    <property type="term" value="F:ATP binding"/>
    <property type="evidence" value="ECO:0007669"/>
    <property type="project" value="InterPro"/>
</dbReference>
<keyword evidence="2" id="KW-0030">Aminoacyl-tRNA synthetase</keyword>
<dbReference type="Pfam" id="PF05746">
    <property type="entry name" value="DALR_1"/>
    <property type="match status" value="1"/>
</dbReference>
<name>A0A380P912_WEIVI</name>
<gene>
    <name evidence="2" type="ORF">NCTC13645_02492</name>
</gene>
<evidence type="ECO:0000313" key="3">
    <source>
        <dbReference type="Proteomes" id="UP000254621"/>
    </source>
</evidence>
<evidence type="ECO:0000259" key="1">
    <source>
        <dbReference type="Pfam" id="PF05746"/>
    </source>
</evidence>
<protein>
    <submittedName>
        <fullName evidence="2">Glycyl-tRNA synthetase subunit beta</fullName>
    </submittedName>
</protein>
<dbReference type="GO" id="GO:0006420">
    <property type="term" value="P:arginyl-tRNA aminoacylation"/>
    <property type="evidence" value="ECO:0007669"/>
    <property type="project" value="InterPro"/>
</dbReference>
<dbReference type="InterPro" id="IPR008909">
    <property type="entry name" value="DALR_anticod-bd"/>
</dbReference>